<accession>A0A016CWL0</accession>
<gene>
    <name evidence="1" type="ORF">M123_4820</name>
</gene>
<dbReference type="Proteomes" id="UP000020938">
    <property type="component" value="Unassembled WGS sequence"/>
</dbReference>
<dbReference type="AlphaFoldDB" id="A0A016CWL0"/>
<organism evidence="1 2">
    <name type="scientific">Bacteroides fragilis str. 3976T8</name>
    <dbReference type="NCBI Taxonomy" id="1339314"/>
    <lineage>
        <taxon>Bacteria</taxon>
        <taxon>Pseudomonadati</taxon>
        <taxon>Bacteroidota</taxon>
        <taxon>Bacteroidia</taxon>
        <taxon>Bacteroidales</taxon>
        <taxon>Bacteroidaceae</taxon>
        <taxon>Bacteroides</taxon>
    </lineage>
</organism>
<name>A0A016CWL0_BACFG</name>
<comment type="caution">
    <text evidence="1">The sequence shown here is derived from an EMBL/GenBank/DDBJ whole genome shotgun (WGS) entry which is preliminary data.</text>
</comment>
<reference evidence="1 2" key="1">
    <citation type="submission" date="2014-02" db="EMBL/GenBank/DDBJ databases">
        <authorList>
            <person name="Sears C."/>
            <person name="Carroll K."/>
            <person name="Sack B.R."/>
            <person name="Qadri F."/>
            <person name="Myers L.L."/>
            <person name="Chung G.-T."/>
            <person name="Escheverria P."/>
            <person name="Fraser C.M."/>
            <person name="Sadzewicz L."/>
            <person name="Shefchek K.A."/>
            <person name="Tallon L."/>
            <person name="Das S.P."/>
            <person name="Daugherty S."/>
            <person name="Mongodin E.F."/>
        </authorList>
    </citation>
    <scope>NUCLEOTIDE SEQUENCE [LARGE SCALE GENOMIC DNA]</scope>
    <source>
        <strain evidence="1 2">3976T8</strain>
    </source>
</reference>
<proteinExistence type="predicted"/>
<dbReference type="PATRIC" id="fig|1339314.3.peg.138"/>
<sequence length="42" mass="4522">MELEDGICTGVVSSGPEATVKKDNATIEVEDYTSIENDVTFN</sequence>
<protein>
    <submittedName>
        <fullName evidence="1">Uncharacterized protein</fullName>
    </submittedName>
</protein>
<dbReference type="EMBL" id="JGDS01000015">
    <property type="protein sequence ID" value="EXZ75704.1"/>
    <property type="molecule type" value="Genomic_DNA"/>
</dbReference>
<evidence type="ECO:0000313" key="2">
    <source>
        <dbReference type="Proteomes" id="UP000020938"/>
    </source>
</evidence>
<evidence type="ECO:0000313" key="1">
    <source>
        <dbReference type="EMBL" id="EXZ75704.1"/>
    </source>
</evidence>